<dbReference type="Proteomes" id="UP001322277">
    <property type="component" value="Chromosome 8"/>
</dbReference>
<accession>A0AAX4IXU6</accession>
<dbReference type="PANTHER" id="PTHR47990">
    <property type="entry name" value="2-OXOGLUTARATE (2OG) AND FE(II)-DEPENDENT OXYGENASE SUPERFAMILY PROTEIN-RELATED"/>
    <property type="match status" value="1"/>
</dbReference>
<dbReference type="GO" id="GO:0051213">
    <property type="term" value="F:dioxygenase activity"/>
    <property type="evidence" value="ECO:0007669"/>
    <property type="project" value="UniProtKB-KW"/>
</dbReference>
<dbReference type="InterPro" id="IPR027443">
    <property type="entry name" value="IPNS-like_sf"/>
</dbReference>
<dbReference type="Pfam" id="PF03171">
    <property type="entry name" value="2OG-FeII_Oxy"/>
    <property type="match status" value="1"/>
</dbReference>
<evidence type="ECO:0000313" key="4">
    <source>
        <dbReference type="EMBL" id="WQF88024.1"/>
    </source>
</evidence>
<feature type="domain" description="Fe2OG dioxygenase" evidence="3">
    <location>
        <begin position="171"/>
        <end position="286"/>
    </location>
</feature>
<keyword evidence="5" id="KW-1185">Reference proteome</keyword>
<evidence type="ECO:0000256" key="2">
    <source>
        <dbReference type="RuleBase" id="RU003682"/>
    </source>
</evidence>
<dbReference type="Gene3D" id="2.60.120.330">
    <property type="entry name" value="B-lactam Antibiotic, Isopenicillin N Synthase, Chain"/>
    <property type="match status" value="1"/>
</dbReference>
<organism evidence="4 5">
    <name type="scientific">Colletotrichum destructivum</name>
    <dbReference type="NCBI Taxonomy" id="34406"/>
    <lineage>
        <taxon>Eukaryota</taxon>
        <taxon>Fungi</taxon>
        <taxon>Dikarya</taxon>
        <taxon>Ascomycota</taxon>
        <taxon>Pezizomycotina</taxon>
        <taxon>Sordariomycetes</taxon>
        <taxon>Hypocreomycetidae</taxon>
        <taxon>Glomerellales</taxon>
        <taxon>Glomerellaceae</taxon>
        <taxon>Colletotrichum</taxon>
        <taxon>Colletotrichum destructivum species complex</taxon>
    </lineage>
</organism>
<keyword evidence="2" id="KW-0560">Oxidoreductase</keyword>
<dbReference type="SUPFAM" id="SSF51197">
    <property type="entry name" value="Clavaminate synthase-like"/>
    <property type="match status" value="1"/>
</dbReference>
<keyword evidence="2" id="KW-0408">Iron</keyword>
<sequence>MPASTTEKLVEEPHVLDWAWLRDGSHRDKVAEVVRRAAPTGLFHIVNHGLDSSLFQKLREITIEYMTTTSMEQKDKDSMREATGYFEGYKPRTEQQKALGVLASVEEYNYDYHDSGTAIRPRIFRDNEPSIRQVFDFYHKELTPRLLDVMNDYCEMKPDSLVNAHKESSEVAHLLLYRTHWYEDGPRKRAAYSGHTDIGSLTYLAANPVGGLQVYGKDGWRDMAYIPNSIVVILGDAMEFMTGGRMNGTLHRDVMTRGITWNRAVIKPAPSQDKQPRPSLIFFVHPNHDIMSASLKHVRDTRRRFTVQSRQSPGSPIDRIGRAISARKDDAYHAAVDPEAWASAKRGLMVTSPAGVCIDYDDLTINAFAAGPAPAPRLGPVRMESGAKEAMV</sequence>
<dbReference type="InterPro" id="IPR044861">
    <property type="entry name" value="IPNS-like_FE2OG_OXY"/>
</dbReference>
<keyword evidence="4" id="KW-0223">Dioxygenase</keyword>
<dbReference type="KEGG" id="cdet:87949538"/>
<dbReference type="PROSITE" id="PS51471">
    <property type="entry name" value="FE2OG_OXY"/>
    <property type="match status" value="1"/>
</dbReference>
<keyword evidence="2" id="KW-0479">Metal-binding</keyword>
<dbReference type="Pfam" id="PF14226">
    <property type="entry name" value="DIOX_N"/>
    <property type="match status" value="1"/>
</dbReference>
<dbReference type="GO" id="GO:0046872">
    <property type="term" value="F:metal ion binding"/>
    <property type="evidence" value="ECO:0007669"/>
    <property type="project" value="UniProtKB-KW"/>
</dbReference>
<dbReference type="InterPro" id="IPR050231">
    <property type="entry name" value="Iron_ascorbate_oxido_reductase"/>
</dbReference>
<dbReference type="GeneID" id="87949538"/>
<gene>
    <name evidence="4" type="ORF">CDEST_13038</name>
</gene>
<dbReference type="InterPro" id="IPR005123">
    <property type="entry name" value="Oxoglu/Fe-dep_dioxygenase_dom"/>
</dbReference>
<protein>
    <submittedName>
        <fullName evidence="4">Oxoglutarate/iron-dependent dioxygenase, non-hem dioxygenase domain-containing protein</fullName>
    </submittedName>
</protein>
<reference evidence="5" key="1">
    <citation type="journal article" date="2023" name="bioRxiv">
        <title>Complete genome of the Medicago anthracnose fungus, Colletotrichum destructivum, reveals a mini-chromosome-like region within a core chromosome.</title>
        <authorList>
            <person name="Lapalu N."/>
            <person name="Simon A."/>
            <person name="Lu A."/>
            <person name="Plaumann P.-L."/>
            <person name="Amselem J."/>
            <person name="Pigne S."/>
            <person name="Auger A."/>
            <person name="Koch C."/>
            <person name="Dallery J.-F."/>
            <person name="O'Connell R.J."/>
        </authorList>
    </citation>
    <scope>NUCLEOTIDE SEQUENCE [LARGE SCALE GENOMIC DNA]</scope>
    <source>
        <strain evidence="5">CBS 520.97</strain>
    </source>
</reference>
<evidence type="ECO:0000259" key="3">
    <source>
        <dbReference type="PROSITE" id="PS51471"/>
    </source>
</evidence>
<dbReference type="GO" id="GO:0044283">
    <property type="term" value="P:small molecule biosynthetic process"/>
    <property type="evidence" value="ECO:0007669"/>
    <property type="project" value="UniProtKB-ARBA"/>
</dbReference>
<dbReference type="RefSeq" id="XP_062785245.1">
    <property type="nucleotide sequence ID" value="XM_062929194.1"/>
</dbReference>
<proteinExistence type="inferred from homology"/>
<dbReference type="EMBL" id="CP137312">
    <property type="protein sequence ID" value="WQF88024.1"/>
    <property type="molecule type" value="Genomic_DNA"/>
</dbReference>
<evidence type="ECO:0000313" key="5">
    <source>
        <dbReference type="Proteomes" id="UP001322277"/>
    </source>
</evidence>
<evidence type="ECO:0000256" key="1">
    <source>
        <dbReference type="ARBA" id="ARBA00008056"/>
    </source>
</evidence>
<comment type="similarity">
    <text evidence="1 2">Belongs to the iron/ascorbate-dependent oxidoreductase family.</text>
</comment>
<dbReference type="AlphaFoldDB" id="A0AAX4IXU6"/>
<name>A0AAX4IXU6_9PEZI</name>
<dbReference type="InterPro" id="IPR026992">
    <property type="entry name" value="DIOX_N"/>
</dbReference>